<protein>
    <submittedName>
        <fullName evidence="6">Zinc finger CHC2-family protein</fullName>
    </submittedName>
</protein>
<dbReference type="GO" id="GO:0005737">
    <property type="term" value="C:cytoplasm"/>
    <property type="evidence" value="ECO:0000318"/>
    <property type="project" value="GO_Central"/>
</dbReference>
<dbReference type="InterPro" id="IPR050219">
    <property type="entry name" value="DnaG_primase"/>
</dbReference>
<dbReference type="PANTHER" id="PTHR30313">
    <property type="entry name" value="DNA PRIMASE"/>
    <property type="match status" value="1"/>
</dbReference>
<dbReference type="HOGENOM" id="CLU_034077_1_0_0"/>
<name>A9WCW6_CHLAA</name>
<proteinExistence type="predicted"/>
<dbReference type="InterPro" id="IPR036977">
    <property type="entry name" value="DNA_primase_Znf_CHC2"/>
</dbReference>
<evidence type="ECO:0000256" key="3">
    <source>
        <dbReference type="ARBA" id="ARBA00022833"/>
    </source>
</evidence>
<dbReference type="Gene3D" id="3.90.580.10">
    <property type="entry name" value="Zinc finger, CHC2-type domain"/>
    <property type="match status" value="1"/>
</dbReference>
<dbReference type="Gene3D" id="3.40.1360.10">
    <property type="match status" value="1"/>
</dbReference>
<evidence type="ECO:0000313" key="6">
    <source>
        <dbReference type="EMBL" id="ABY33535.1"/>
    </source>
</evidence>
<evidence type="ECO:0000256" key="1">
    <source>
        <dbReference type="ARBA" id="ARBA00022723"/>
    </source>
</evidence>
<dbReference type="InterPro" id="IPR002694">
    <property type="entry name" value="Znf_CHC2"/>
</dbReference>
<dbReference type="FunFam" id="3.90.580.10:FF:000003">
    <property type="entry name" value="Zinc finger CHC2-family protein"/>
    <property type="match status" value="1"/>
</dbReference>
<evidence type="ECO:0000256" key="2">
    <source>
        <dbReference type="ARBA" id="ARBA00022771"/>
    </source>
</evidence>
<dbReference type="InParanoid" id="A9WCW6"/>
<feature type="compositionally biased region" description="Pro residues" evidence="4">
    <location>
        <begin position="98"/>
        <end position="108"/>
    </location>
</feature>
<dbReference type="EMBL" id="CP000909">
    <property type="protein sequence ID" value="ABY33535.1"/>
    <property type="molecule type" value="Genomic_DNA"/>
</dbReference>
<dbReference type="AlphaFoldDB" id="A9WCW6"/>
<keyword evidence="7" id="KW-1185">Reference proteome</keyword>
<sequence>MTLTTAPTIDLPALIERLGVRLHRYGRSYRCACPLHAGDNELAFSIYQSRSGQWRWHCFSGDCGDGDAIAFVRRYYGVGYREACQMLGVTPASAPSGPRSPQPPPVEPPSAQWQHTVGRLVDQAVQALWSPAGQAARAYLYQRGLTDALIRRAGLGYHPAATRIRAETLGLDGDNPYYPAGIVIPYWVEGDLWRVQVRRLSNTEPRYLSLAGSSGAPPYLIAPITSAKPLVLAEGPVDVLAIMQAAGDLVTAIGTGATGCRAVRWIARCAVAPLVLAAHDADEAGDAAAAYWCDALQPRCTRWRPTLHDPAEMLQLGGLALVRQWIEQGLASAEGDGYNRR</sequence>
<dbReference type="eggNOG" id="COG0358">
    <property type="taxonomic scope" value="Bacteria"/>
</dbReference>
<accession>A9WCW6</accession>
<organism evidence="6 7">
    <name type="scientific">Chloroflexus aurantiacus (strain ATCC 29366 / DSM 635 / J-10-fl)</name>
    <dbReference type="NCBI Taxonomy" id="324602"/>
    <lineage>
        <taxon>Bacteria</taxon>
        <taxon>Bacillati</taxon>
        <taxon>Chloroflexota</taxon>
        <taxon>Chloroflexia</taxon>
        <taxon>Chloroflexales</taxon>
        <taxon>Chloroflexineae</taxon>
        <taxon>Chloroflexaceae</taxon>
        <taxon>Chloroflexus</taxon>
    </lineage>
</organism>
<evidence type="ECO:0000259" key="5">
    <source>
        <dbReference type="Pfam" id="PF01807"/>
    </source>
</evidence>
<dbReference type="EnsemblBacteria" id="ABY33535">
    <property type="protein sequence ID" value="ABY33535"/>
    <property type="gene ID" value="Caur_0283"/>
</dbReference>
<feature type="region of interest" description="Disordered" evidence="4">
    <location>
        <begin position="91"/>
        <end position="112"/>
    </location>
</feature>
<dbReference type="KEGG" id="cau:Caur_0283"/>
<evidence type="ECO:0000256" key="4">
    <source>
        <dbReference type="SAM" id="MobiDB-lite"/>
    </source>
</evidence>
<dbReference type="SUPFAM" id="SSF56731">
    <property type="entry name" value="DNA primase core"/>
    <property type="match status" value="1"/>
</dbReference>
<dbReference type="PANTHER" id="PTHR30313:SF2">
    <property type="entry name" value="DNA PRIMASE"/>
    <property type="match status" value="1"/>
</dbReference>
<gene>
    <name evidence="6" type="ordered locus">Caur_0283</name>
</gene>
<keyword evidence="2" id="KW-0863">Zinc-finger</keyword>
<keyword evidence="1" id="KW-0479">Metal-binding</keyword>
<feature type="domain" description="Zinc finger CHC2-type" evidence="5">
    <location>
        <begin position="8"/>
        <end position="87"/>
    </location>
</feature>
<dbReference type="SUPFAM" id="SSF57783">
    <property type="entry name" value="Zinc beta-ribbon"/>
    <property type="match status" value="1"/>
</dbReference>
<dbReference type="Proteomes" id="UP000002008">
    <property type="component" value="Chromosome"/>
</dbReference>
<reference evidence="7" key="1">
    <citation type="journal article" date="2011" name="BMC Genomics">
        <title>Complete genome sequence of the filamentous anoxygenic phototrophic bacterium Chloroflexus aurantiacus.</title>
        <authorList>
            <person name="Tang K.H."/>
            <person name="Barry K."/>
            <person name="Chertkov O."/>
            <person name="Dalin E."/>
            <person name="Han C.S."/>
            <person name="Hauser L.J."/>
            <person name="Honchak B.M."/>
            <person name="Karbach L.E."/>
            <person name="Land M.L."/>
            <person name="Lapidus A."/>
            <person name="Larimer F.W."/>
            <person name="Mikhailova N."/>
            <person name="Pitluck S."/>
            <person name="Pierson B.K."/>
            <person name="Blankenship R.E."/>
        </authorList>
    </citation>
    <scope>NUCLEOTIDE SEQUENCE [LARGE SCALE GENOMIC DNA]</scope>
    <source>
        <strain evidence="7">ATCC 29366 / DSM 635 / J-10-fl</strain>
    </source>
</reference>
<dbReference type="PATRIC" id="fig|324602.8.peg.328"/>
<dbReference type="GO" id="GO:0003677">
    <property type="term" value="F:DNA binding"/>
    <property type="evidence" value="ECO:0007669"/>
    <property type="project" value="InterPro"/>
</dbReference>
<dbReference type="RefSeq" id="WP_012256191.1">
    <property type="nucleotide sequence ID" value="NC_010175.1"/>
</dbReference>
<dbReference type="STRING" id="324602.Caur_0283"/>
<evidence type="ECO:0000313" key="7">
    <source>
        <dbReference type="Proteomes" id="UP000002008"/>
    </source>
</evidence>
<dbReference type="GO" id="GO:0006269">
    <property type="term" value="P:DNA replication, synthesis of primer"/>
    <property type="evidence" value="ECO:0000318"/>
    <property type="project" value="GO_Central"/>
</dbReference>
<keyword evidence="3" id="KW-0862">Zinc</keyword>
<dbReference type="Pfam" id="PF01807">
    <property type="entry name" value="Zn_ribbon_DnaG"/>
    <property type="match status" value="1"/>
</dbReference>
<dbReference type="Pfam" id="PF13155">
    <property type="entry name" value="Toprim_2"/>
    <property type="match status" value="1"/>
</dbReference>
<dbReference type="GO" id="GO:0003899">
    <property type="term" value="F:DNA-directed RNA polymerase activity"/>
    <property type="evidence" value="ECO:0007669"/>
    <property type="project" value="InterPro"/>
</dbReference>
<dbReference type="GO" id="GO:0008270">
    <property type="term" value="F:zinc ion binding"/>
    <property type="evidence" value="ECO:0007669"/>
    <property type="project" value="UniProtKB-KW"/>
</dbReference>